<dbReference type="SUPFAM" id="SSF48371">
    <property type="entry name" value="ARM repeat"/>
    <property type="match status" value="1"/>
</dbReference>
<dbReference type="InterPro" id="IPR040144">
    <property type="entry name" value="RAP1GDS1"/>
</dbReference>
<proteinExistence type="predicted"/>
<name>G8ZMW8_TORDE</name>
<dbReference type="InParanoid" id="G8ZMW8"/>
<dbReference type="InterPro" id="IPR016024">
    <property type="entry name" value="ARM-type_fold"/>
</dbReference>
<dbReference type="GO" id="GO:0007266">
    <property type="term" value="P:Rho protein signal transduction"/>
    <property type="evidence" value="ECO:0007669"/>
    <property type="project" value="EnsemblFungi"/>
</dbReference>
<reference evidence="1 2" key="1">
    <citation type="journal article" date="2011" name="Proc. Natl. Acad. Sci. U.S.A.">
        <title>Evolutionary erosion of yeast sex chromosomes by mating-type switching accidents.</title>
        <authorList>
            <person name="Gordon J.L."/>
            <person name="Armisen D."/>
            <person name="Proux-Wera E."/>
            <person name="Oheigeartaigh S.S."/>
            <person name="Byrne K.P."/>
            <person name="Wolfe K.H."/>
        </authorList>
    </citation>
    <scope>NUCLEOTIDE SEQUENCE [LARGE SCALE GENOMIC DNA]</scope>
    <source>
        <strain evidence="2">ATCC 10662 / CBS 1146 / NBRC 0425 / NCYC 2629 / NRRL Y-866</strain>
    </source>
</reference>
<dbReference type="GO" id="GO:0030010">
    <property type="term" value="P:establishment of cell polarity"/>
    <property type="evidence" value="ECO:0007669"/>
    <property type="project" value="EnsemblFungi"/>
</dbReference>
<evidence type="ECO:0000313" key="2">
    <source>
        <dbReference type="Proteomes" id="UP000005627"/>
    </source>
</evidence>
<organism evidence="1 2">
    <name type="scientific">Torulaspora delbrueckii</name>
    <name type="common">Yeast</name>
    <name type="synonym">Candida colliculosa</name>
    <dbReference type="NCBI Taxonomy" id="4950"/>
    <lineage>
        <taxon>Eukaryota</taxon>
        <taxon>Fungi</taxon>
        <taxon>Dikarya</taxon>
        <taxon>Ascomycota</taxon>
        <taxon>Saccharomycotina</taxon>
        <taxon>Saccharomycetes</taxon>
        <taxon>Saccharomycetales</taxon>
        <taxon>Saccharomycetaceae</taxon>
        <taxon>Torulaspora</taxon>
    </lineage>
</organism>
<evidence type="ECO:0008006" key="3">
    <source>
        <dbReference type="Google" id="ProtNLM"/>
    </source>
</evidence>
<dbReference type="FunCoup" id="G8ZMW8">
    <property type="interactions" value="79"/>
</dbReference>
<dbReference type="AlphaFoldDB" id="G8ZMW8"/>
<dbReference type="GO" id="GO:0005085">
    <property type="term" value="F:guanyl-nucleotide exchange factor activity"/>
    <property type="evidence" value="ECO:0007669"/>
    <property type="project" value="InterPro"/>
</dbReference>
<keyword evidence="2" id="KW-1185">Reference proteome</keyword>
<dbReference type="GeneID" id="11502709"/>
<dbReference type="eggNOG" id="ENOG502QQB4">
    <property type="taxonomic scope" value="Eukaryota"/>
</dbReference>
<gene>
    <name evidence="1" type="primary">TDEL0A06300</name>
    <name evidence="1" type="ORF">TDEL_0A06300</name>
</gene>
<dbReference type="EMBL" id="HE616742">
    <property type="protein sequence ID" value="CCE89962.1"/>
    <property type="molecule type" value="Genomic_DNA"/>
</dbReference>
<dbReference type="GO" id="GO:1903338">
    <property type="term" value="P:regulation of cell wall organization or biogenesis"/>
    <property type="evidence" value="ECO:0007669"/>
    <property type="project" value="EnsemblFungi"/>
</dbReference>
<dbReference type="RefSeq" id="XP_003679173.1">
    <property type="nucleotide sequence ID" value="XM_003679125.1"/>
</dbReference>
<protein>
    <recommendedName>
        <fullName evidence="3">SWI5-dependent HO expression protein 4</fullName>
    </recommendedName>
</protein>
<dbReference type="PANTHER" id="PTHR10957">
    <property type="entry name" value="RAP1 GTPASE-GDP DISSOCIATION STIMULATOR 1"/>
    <property type="match status" value="1"/>
</dbReference>
<dbReference type="HOGENOM" id="CLU_436179_0_0_1"/>
<dbReference type="KEGG" id="tdl:TDEL_0A06300"/>
<sequence length="605" mass="68789">MDYESILFGLQPLLNAEELEDLPVQDVYLNSYLTVLDQLAVSLRTPSNRTIVGSSGLLTNLVRVLNCILDTWFHKHDDNKAWPRLASELIRCVANSLVDDDNNRQFYMSNEPLEKRREFLDYYVDQIFKLTDTEDDQLVATLQMRTVVLVKNLCLDNSMYFRRFGQFIRSPLLGLLADTQHTYLHDSDLAILGSELLTDFIENYVEGLSIQDLLFFAQFIQRVSKTIVNQEGQEVEDTNDEEDDPSVEIINYLTQSLEIITKNYDDSKVFYTESHIVSQIQNNLLDSLDHLSPKTFCNKLIVMRRITTAIGYISANTANSNKQERDMCFHIVQNSTNGYTYAAALIILSNSISGREDVNEILQKVSLDQFLTLGPLMIDPIQFQGYLDIAKKLMTLDSAMFLSRDSLLKLSAILKTCHDQSKYFNELSPLIDNLLKKLVTVLPSSSLQKVLQEGPLLEVLTDRDSLLSCLTLDKLLVATTKSLSPVLSKLWTAAFKFQDSAGTAAMENQLNVSVFYLFQLAKTCGIYLRDHPDIKENYVLSNHLVDLRSLLEAIHTLKGKKDRASESAFNNGKFVASMVYKTLENADSLNERQNDLKLLVKSFFD</sequence>
<dbReference type="OrthoDB" id="4059796at2759"/>
<dbReference type="Proteomes" id="UP000005627">
    <property type="component" value="Chromosome 1"/>
</dbReference>
<accession>G8ZMW8</accession>
<evidence type="ECO:0000313" key="1">
    <source>
        <dbReference type="EMBL" id="CCE89962.1"/>
    </source>
</evidence>
<dbReference type="STRING" id="1076872.G8ZMW8"/>